<organism evidence="1 2">
    <name type="scientific">Polaribacter pectinis</name>
    <dbReference type="NCBI Taxonomy" id="2738844"/>
    <lineage>
        <taxon>Bacteria</taxon>
        <taxon>Pseudomonadati</taxon>
        <taxon>Bacteroidota</taxon>
        <taxon>Flavobacteriia</taxon>
        <taxon>Flavobacteriales</taxon>
        <taxon>Flavobacteriaceae</taxon>
    </lineage>
</organism>
<accession>A0A7G9LCE8</accession>
<evidence type="ECO:0000313" key="2">
    <source>
        <dbReference type="Proteomes" id="UP000515808"/>
    </source>
</evidence>
<dbReference type="RefSeq" id="WP_187483179.1">
    <property type="nucleotide sequence ID" value="NZ_CP060695.1"/>
</dbReference>
<evidence type="ECO:0000313" key="1">
    <source>
        <dbReference type="EMBL" id="QNM86297.1"/>
    </source>
</evidence>
<dbReference type="AlphaFoldDB" id="A0A7G9LCE8"/>
<name>A0A7G9LCE8_9FLAO</name>
<protein>
    <submittedName>
        <fullName evidence="1">Uncharacterized protein</fullName>
    </submittedName>
</protein>
<gene>
    <name evidence="1" type="ORF">H9W90_04020</name>
</gene>
<dbReference type="Proteomes" id="UP000515808">
    <property type="component" value="Chromosome"/>
</dbReference>
<keyword evidence="2" id="KW-1185">Reference proteome</keyword>
<sequence length="196" mass="22652">MAHENLKFRLDLNERNDWQPILATQEFGTFFMVYIKFKDFIEENNQGLSIKSYKCDFKLQNFKGDITIGFSNNTPILTYPDGTRPYDNELNAYINIVIQPFNLNHEINDCNLIVTQPLEKGLILQTYYDRVNPPINISDPLHPEKSLYLNPNKLIRDGEFYSEISTRKLGDTNPFPNPNDAGCRNGLCVADRLIIV</sequence>
<dbReference type="KEGG" id="ppec:H9W90_04020"/>
<proteinExistence type="predicted"/>
<dbReference type="EMBL" id="CP060695">
    <property type="protein sequence ID" value="QNM86297.1"/>
    <property type="molecule type" value="Genomic_DNA"/>
</dbReference>
<reference evidence="1 2" key="1">
    <citation type="submission" date="2020-08" db="EMBL/GenBank/DDBJ databases">
        <title>Polaribacter sp. L12M9 isolated from gut of the Korean scallop.</title>
        <authorList>
            <person name="Jeong Y.S."/>
        </authorList>
    </citation>
    <scope>NUCLEOTIDE SEQUENCE [LARGE SCALE GENOMIC DNA]</scope>
    <source>
        <strain evidence="1 2">L12M9</strain>
    </source>
</reference>